<feature type="region of interest" description="Disordered" evidence="4">
    <location>
        <begin position="130"/>
        <end position="170"/>
    </location>
</feature>
<dbReference type="InterPro" id="IPR009003">
    <property type="entry name" value="Peptidase_S1_PA"/>
</dbReference>
<sequence length="531" mass="55575">MLLHAQTRGVAPLAGRPRVPRARASVPRASLTGFRPRVLPDAEPSTSAIESTETPRWRVALAASFVTTASALAHLLTPLSASARTAVETPAGAGASTAETRTVLPLPAARFHHLERLSSPLGVSGVAVSGARKAPPASEKDAAVAERDGEPDDGPVDTKQSLSTNERVVVASPAPPRRKANAFVREAASMVGPCVVRIDVDFDARDAPSPRAFEAARRDVSDASGGEKTSRRHARKKEKEKKHLRHGQGCGLVIDSDNGLIVTNAHVIKGRGVVRVTLADGQSVPGDVVGVDALTDIALVRVPRFVKTDDEEAFFALPAAPPLGDSASLEVGDWVIALGNPFGLDNTITLGIVSNLHRTSSELGIPDRRVDFLQTDCAINPGNSGGPLVNEFGEVIAITAAVRADAEGIGFAIPVNEVRRVVGLLAKGQQVTHAHVGVRMVDVADEHGEPGGDEKKSVTGALIVEVFPGSPAFFAGARAGDVCVAMEGEPLADAAHVRRKVEALRPGEPLTLTVARGGRRLDLSMRAADRS</sequence>
<dbReference type="Pfam" id="PF13180">
    <property type="entry name" value="PDZ_2"/>
    <property type="match status" value="1"/>
</dbReference>
<comment type="similarity">
    <text evidence="1">Belongs to the peptidase S1C family.</text>
</comment>
<evidence type="ECO:0000259" key="5">
    <source>
        <dbReference type="PROSITE" id="PS50106"/>
    </source>
</evidence>
<evidence type="ECO:0000313" key="6">
    <source>
        <dbReference type="EMBL" id="CAD8447523.1"/>
    </source>
</evidence>
<dbReference type="InterPro" id="IPR001478">
    <property type="entry name" value="PDZ"/>
</dbReference>
<dbReference type="Gene3D" id="2.30.42.10">
    <property type="match status" value="1"/>
</dbReference>
<organism evidence="6">
    <name type="scientific">Micromonas pusilla</name>
    <name type="common">Picoplanktonic green alga</name>
    <name type="synonym">Chromulina pusilla</name>
    <dbReference type="NCBI Taxonomy" id="38833"/>
    <lineage>
        <taxon>Eukaryota</taxon>
        <taxon>Viridiplantae</taxon>
        <taxon>Chlorophyta</taxon>
        <taxon>Mamiellophyceae</taxon>
        <taxon>Mamiellales</taxon>
        <taxon>Mamiellaceae</taxon>
        <taxon>Micromonas</taxon>
    </lineage>
</organism>
<keyword evidence="3" id="KW-0378">Hydrolase</keyword>
<gene>
    <name evidence="6" type="ORF">MSP1401_LOCUS10106</name>
</gene>
<feature type="region of interest" description="Disordered" evidence="4">
    <location>
        <begin position="210"/>
        <end position="242"/>
    </location>
</feature>
<feature type="compositionally biased region" description="Basic and acidic residues" evidence="4">
    <location>
        <begin position="138"/>
        <end position="148"/>
    </location>
</feature>
<dbReference type="Gene3D" id="2.40.10.120">
    <property type="match status" value="1"/>
</dbReference>
<evidence type="ECO:0000256" key="3">
    <source>
        <dbReference type="ARBA" id="ARBA00022801"/>
    </source>
</evidence>
<evidence type="ECO:0000256" key="1">
    <source>
        <dbReference type="ARBA" id="ARBA00010541"/>
    </source>
</evidence>
<dbReference type="GO" id="GO:0004252">
    <property type="term" value="F:serine-type endopeptidase activity"/>
    <property type="evidence" value="ECO:0007669"/>
    <property type="project" value="InterPro"/>
</dbReference>
<keyword evidence="2" id="KW-0645">Protease</keyword>
<dbReference type="SMART" id="SM00228">
    <property type="entry name" value="PDZ"/>
    <property type="match status" value="1"/>
</dbReference>
<dbReference type="InterPro" id="IPR036034">
    <property type="entry name" value="PDZ_sf"/>
</dbReference>
<feature type="region of interest" description="Disordered" evidence="4">
    <location>
        <begin position="1"/>
        <end position="25"/>
    </location>
</feature>
<dbReference type="PROSITE" id="PS50106">
    <property type="entry name" value="PDZ"/>
    <property type="match status" value="1"/>
</dbReference>
<feature type="compositionally biased region" description="Basic and acidic residues" evidence="4">
    <location>
        <begin position="210"/>
        <end position="221"/>
    </location>
</feature>
<dbReference type="EMBL" id="HBEN01012155">
    <property type="protein sequence ID" value="CAD8447523.1"/>
    <property type="molecule type" value="Transcribed_RNA"/>
</dbReference>
<dbReference type="AlphaFoldDB" id="A0A7S0H017"/>
<reference evidence="6" key="1">
    <citation type="submission" date="2021-01" db="EMBL/GenBank/DDBJ databases">
        <authorList>
            <person name="Corre E."/>
            <person name="Pelletier E."/>
            <person name="Niang G."/>
            <person name="Scheremetjew M."/>
            <person name="Finn R."/>
            <person name="Kale V."/>
            <person name="Holt S."/>
            <person name="Cochrane G."/>
            <person name="Meng A."/>
            <person name="Brown T."/>
            <person name="Cohen L."/>
        </authorList>
    </citation>
    <scope>NUCLEOTIDE SEQUENCE</scope>
    <source>
        <strain evidence="6">CCAC1681</strain>
    </source>
</reference>
<evidence type="ECO:0000256" key="2">
    <source>
        <dbReference type="ARBA" id="ARBA00022670"/>
    </source>
</evidence>
<dbReference type="GO" id="GO:0006508">
    <property type="term" value="P:proteolysis"/>
    <property type="evidence" value="ECO:0007669"/>
    <property type="project" value="UniProtKB-KW"/>
</dbReference>
<name>A0A7S0H017_MICPS</name>
<protein>
    <recommendedName>
        <fullName evidence="5">PDZ domain-containing protein</fullName>
    </recommendedName>
</protein>
<dbReference type="SUPFAM" id="SSF50494">
    <property type="entry name" value="Trypsin-like serine proteases"/>
    <property type="match status" value="1"/>
</dbReference>
<dbReference type="Pfam" id="PF13365">
    <property type="entry name" value="Trypsin_2"/>
    <property type="match status" value="1"/>
</dbReference>
<dbReference type="PRINTS" id="PR00834">
    <property type="entry name" value="PROTEASES2C"/>
</dbReference>
<dbReference type="InterPro" id="IPR001940">
    <property type="entry name" value="Peptidase_S1C"/>
</dbReference>
<dbReference type="PANTHER" id="PTHR22939:SF129">
    <property type="entry name" value="SERINE PROTEASE HTRA2, MITOCHONDRIAL"/>
    <property type="match status" value="1"/>
</dbReference>
<evidence type="ECO:0000256" key="4">
    <source>
        <dbReference type="SAM" id="MobiDB-lite"/>
    </source>
</evidence>
<accession>A0A7S0H017</accession>
<proteinExistence type="inferred from homology"/>
<feature type="compositionally biased region" description="Low complexity" evidence="4">
    <location>
        <begin position="11"/>
        <end position="25"/>
    </location>
</feature>
<dbReference type="SUPFAM" id="SSF50156">
    <property type="entry name" value="PDZ domain-like"/>
    <property type="match status" value="1"/>
</dbReference>
<feature type="domain" description="PDZ" evidence="5">
    <location>
        <begin position="421"/>
        <end position="518"/>
    </location>
</feature>
<feature type="compositionally biased region" description="Basic residues" evidence="4">
    <location>
        <begin position="230"/>
        <end position="242"/>
    </location>
</feature>
<dbReference type="PANTHER" id="PTHR22939">
    <property type="entry name" value="SERINE PROTEASE FAMILY S1C HTRA-RELATED"/>
    <property type="match status" value="1"/>
</dbReference>